<evidence type="ECO:0000259" key="6">
    <source>
        <dbReference type="Pfam" id="PF17210"/>
    </source>
</evidence>
<feature type="domain" description="DUF11" evidence="5">
    <location>
        <begin position="1259"/>
        <end position="1374"/>
    </location>
</feature>
<evidence type="ECO:0000313" key="7">
    <source>
        <dbReference type="EMBL" id="CAD76059.1"/>
    </source>
</evidence>
<keyword evidence="2" id="KW-0964">Secreted</keyword>
<feature type="domain" description="DUF11" evidence="5">
    <location>
        <begin position="1117"/>
        <end position="1250"/>
    </location>
</feature>
<evidence type="ECO:0000256" key="4">
    <source>
        <dbReference type="SAM" id="MobiDB-lite"/>
    </source>
</evidence>
<dbReference type="GO" id="GO:0005576">
    <property type="term" value="C:extracellular region"/>
    <property type="evidence" value="ECO:0007669"/>
    <property type="project" value="UniProtKB-SubCell"/>
</dbReference>
<organism evidence="7 8">
    <name type="scientific">Rhodopirellula baltica (strain DSM 10527 / NCIMB 13988 / SH1)</name>
    <dbReference type="NCBI Taxonomy" id="243090"/>
    <lineage>
        <taxon>Bacteria</taxon>
        <taxon>Pseudomonadati</taxon>
        <taxon>Planctomycetota</taxon>
        <taxon>Planctomycetia</taxon>
        <taxon>Pirellulales</taxon>
        <taxon>Pirellulaceae</taxon>
        <taxon>Rhodopirellula</taxon>
    </lineage>
</organism>
<keyword evidence="8" id="KW-1185">Reference proteome</keyword>
<dbReference type="InterPro" id="IPR001434">
    <property type="entry name" value="OmcB-like_DUF11"/>
</dbReference>
<dbReference type="InterPro" id="IPR033764">
    <property type="entry name" value="Sdr_B"/>
</dbReference>
<dbReference type="STRING" id="243090.RB9053"/>
<dbReference type="OrthoDB" id="158862at2"/>
<sequence>MDMIFQRMIDRLTGQSRRTQKSDQAKSSRRGRRGQRRLRLESLQKRELMASDLAAISGIAYIDSDGNGTMDGGEPAIEGALITLYRDSNSNGTLEIGTDVVEGTVTTVADGAYRFTNLDGSDATGVTATGVYFLTQEDAPGGADLSGLVFPDTATLTITDDTGVTAATIDAFSIDQPSQPITETVAGSTTTSSSGALTSGGDVIGDERDVEIFLAARTSGDSQFEIVTGSSELVFSNGGDVTATLLVQYDGVDADGGGLALDATGLGGEDLSNSDSAAGIVLSVRSDQVVTDGVEVRVYTDAANFSTATLSLPSNIGGPAQELFVPFSSFSDVGTGADFGNVGAIEVFVDAVTSNGGAGASSLDLFVSVLESQSSNENVLNLASIQPMELGGEIFIDDGGGTNQTNQNNGTRDAGEPDFPNPGAGNEIVVELYALSGPTDTVDAGDTPIATTTVTGGATSGAYTFTTLTSGDPLGPGTYAVVIPESEFATGQPLFGHSGSGTAAADTDLNANDDNDGTYVDGIGLVSGAITLEVNGEPTTDGTDNNTNSTVDFGVVPNTDLRITKSLVTASSNLIAGGTAVFDLVIENLGPLDATDVSVDDFIPDGLTFDRIEDSGGGAVATTTTTEVGGAGREIRTFSVGALAASGSVTYRVFTDIDTDVSADPENEAHVSGFQVEVDNDPTNPDDSDPLLNNVSLANADVPIATLSVTKTDNLATVTAGNQLTYQITVTNTSTDNAINVTALDTLPTGVTFVSASFTDGSGSVSEVTAGPDAGKIQMVLGDLAAGEDETIEIIVTVDPTIADGDSPLDNSVTATADNAPDVTTNDTTDVVREVDVTVAKTVIETRIPDDRTDGDDADDIIDSTSPFQVVAGGFVTYQVVVSNSGPSEARGVEVVDILDDGLSLVAGSFDAGTSGVTVVQTGQTLTFTVPDLDPSESLTFQFEVGIASDEFDVIANTATVSTTDPESDSNNNTSTVNIDPDARIDLILEKTAAETTVVPGADTVTYTFTVSHDDDSISDAINSRITDTLPAGLSNVVITAAGSSTSNFNTTTRLLEVEYASIPVGTTRTFTVTADVDPTVTTDLVNSASVAVPGVTELDSTNNTDTVTVGVTPEFDLTIAKTVQGGATTFGPDDTVTFNIVVSHDTNDDGTEADNGESPSTATGAIVTDTLPAGLTFASATSGGAAVTPTSTTNGVIVFPEFDLAPGTTRTLTITATVDDDASGAITNNVSIATDAGETQTDNNSASVPVTVVPEANVRVTKTVDVTTAQTGAELTYTVIVFNDGPSPAAAVTAVDTLPAGLTFVSGTGPSGALSATGQTVTVNGGTIASGSSFQFTIVASVNDGVTADQVNSVTVSTTTAETNTTDNTASATTAIDQAINEISGNVYRDANRNGVRDAGEVGYEGVQLQLTGTLSDGSTFTPVTVTTDANGEYLFEDLLPGKYQVTRLSLPSGTSDGPEFPSSAEGALGNGESIDDIDVGGTNPTVVPLTDFTVVDNSKRSFLASFMQTPGIQNRPTDR</sequence>
<evidence type="ECO:0000259" key="5">
    <source>
        <dbReference type="Pfam" id="PF01345"/>
    </source>
</evidence>
<feature type="region of interest" description="Disordered" evidence="4">
    <location>
        <begin position="15"/>
        <end position="35"/>
    </location>
</feature>
<dbReference type="NCBIfam" id="TIGR01451">
    <property type="entry name" value="B_ant_repeat"/>
    <property type="match status" value="5"/>
</dbReference>
<dbReference type="InterPro" id="IPR013783">
    <property type="entry name" value="Ig-like_fold"/>
</dbReference>
<reference evidence="7 8" key="1">
    <citation type="journal article" date="2003" name="Proc. Natl. Acad. Sci. U.S.A.">
        <title>Complete genome sequence of the marine planctomycete Pirellula sp. strain 1.</title>
        <authorList>
            <person name="Gloeckner F.O."/>
            <person name="Kube M."/>
            <person name="Bauer M."/>
            <person name="Teeling H."/>
            <person name="Lombardot T."/>
            <person name="Ludwig W."/>
            <person name="Gade D."/>
            <person name="Beck A."/>
            <person name="Borzym K."/>
            <person name="Heitmann K."/>
            <person name="Rabus R."/>
            <person name="Schlesner H."/>
            <person name="Amann R."/>
            <person name="Reinhardt R."/>
        </authorList>
    </citation>
    <scope>NUCLEOTIDE SEQUENCE [LARGE SCALE GENOMIC DNA]</scope>
    <source>
        <strain evidence="8">DSM 10527 / NCIMB 13988 / SH1</strain>
    </source>
</reference>
<keyword evidence="3" id="KW-0732">Signal</keyword>
<dbReference type="Proteomes" id="UP000001025">
    <property type="component" value="Chromosome"/>
</dbReference>
<dbReference type="EnsemblBacteria" id="CAD76059">
    <property type="protein sequence ID" value="CAD76059"/>
    <property type="gene ID" value="RB9053"/>
</dbReference>
<dbReference type="Pfam" id="PF17210">
    <property type="entry name" value="SdrD_B"/>
    <property type="match status" value="1"/>
</dbReference>
<dbReference type="InterPro" id="IPR047589">
    <property type="entry name" value="DUF11_rpt"/>
</dbReference>
<dbReference type="SUPFAM" id="SSF117074">
    <property type="entry name" value="Hypothetical protein PA1324"/>
    <property type="match status" value="2"/>
</dbReference>
<accession>Q7UM58</accession>
<protein>
    <submittedName>
        <fullName evidence="7">Probable membrane protein</fullName>
    </submittedName>
</protein>
<dbReference type="HOGENOM" id="CLU_247706_0_0_0"/>
<feature type="region of interest" description="Disordered" evidence="4">
    <location>
        <begin position="1452"/>
        <end position="1474"/>
    </location>
</feature>
<dbReference type="Pfam" id="PF01345">
    <property type="entry name" value="DUF11"/>
    <property type="match status" value="6"/>
</dbReference>
<dbReference type="InParanoid" id="Q7UM58"/>
<evidence type="ECO:0000256" key="2">
    <source>
        <dbReference type="ARBA" id="ARBA00022525"/>
    </source>
</evidence>
<feature type="region of interest" description="Disordered" evidence="4">
    <location>
        <begin position="1146"/>
        <end position="1165"/>
    </location>
</feature>
<feature type="domain" description="SD-repeat containing protein B" evidence="6">
    <location>
        <begin position="1386"/>
        <end position="1457"/>
    </location>
</feature>
<dbReference type="Gene3D" id="2.60.40.10">
    <property type="entry name" value="Immunoglobulins"/>
    <property type="match status" value="4"/>
</dbReference>
<dbReference type="PANTHER" id="PTHR34819">
    <property type="entry name" value="LARGE CYSTEINE-RICH PERIPLASMIC PROTEIN OMCB"/>
    <property type="match status" value="1"/>
</dbReference>
<feature type="domain" description="DUF11" evidence="5">
    <location>
        <begin position="707"/>
        <end position="830"/>
    </location>
</feature>
<dbReference type="PATRIC" id="fig|243090.15.peg.4336"/>
<name>Q7UM58_RHOBA</name>
<dbReference type="PANTHER" id="PTHR34819:SF3">
    <property type="entry name" value="CELL SURFACE PROTEIN"/>
    <property type="match status" value="1"/>
</dbReference>
<evidence type="ECO:0000256" key="3">
    <source>
        <dbReference type="ARBA" id="ARBA00022729"/>
    </source>
</evidence>
<gene>
    <name evidence="7" type="ordered locus">RB9053</name>
</gene>
<evidence type="ECO:0000313" key="8">
    <source>
        <dbReference type="Proteomes" id="UP000001025"/>
    </source>
</evidence>
<evidence type="ECO:0000256" key="1">
    <source>
        <dbReference type="ARBA" id="ARBA00004613"/>
    </source>
</evidence>
<feature type="region of interest" description="Disordered" evidence="4">
    <location>
        <begin position="397"/>
        <end position="425"/>
    </location>
</feature>
<dbReference type="eggNOG" id="COG1361">
    <property type="taxonomic scope" value="Bacteria"/>
</dbReference>
<feature type="domain" description="DUF11" evidence="5">
    <location>
        <begin position="560"/>
        <end position="686"/>
    </location>
</feature>
<dbReference type="EMBL" id="BX294148">
    <property type="protein sequence ID" value="CAD76059.1"/>
    <property type="molecule type" value="Genomic_DNA"/>
</dbReference>
<comment type="subcellular location">
    <subcellularLocation>
        <location evidence="1">Secreted</location>
    </subcellularLocation>
</comment>
<feature type="domain" description="DUF11" evidence="5">
    <location>
        <begin position="867"/>
        <end position="979"/>
    </location>
</feature>
<feature type="domain" description="DUF11" evidence="5">
    <location>
        <begin position="986"/>
        <end position="1110"/>
    </location>
</feature>
<dbReference type="Gene3D" id="2.60.40.740">
    <property type="match status" value="1"/>
</dbReference>
<dbReference type="KEGG" id="rba:RB9053"/>
<dbReference type="InterPro" id="IPR051172">
    <property type="entry name" value="Chlamydia_OmcB"/>
</dbReference>
<proteinExistence type="predicted"/>